<dbReference type="InterPro" id="IPR019887">
    <property type="entry name" value="Tscrpt_reg_AsnC/Lrp_C"/>
</dbReference>
<keyword evidence="6" id="KW-1185">Reference proteome</keyword>
<reference evidence="5 6" key="1">
    <citation type="submission" date="2019-08" db="EMBL/GenBank/DDBJ databases">
        <authorList>
            <person name="Grouzdev D."/>
            <person name="Tikhonova E."/>
            <person name="Kravchenko I."/>
        </authorList>
    </citation>
    <scope>NUCLEOTIDE SEQUENCE [LARGE SCALE GENOMIC DNA]</scope>
    <source>
        <strain evidence="5 6">59b</strain>
    </source>
</reference>
<evidence type="ECO:0000256" key="3">
    <source>
        <dbReference type="ARBA" id="ARBA00023163"/>
    </source>
</evidence>
<dbReference type="PROSITE" id="PS00519">
    <property type="entry name" value="HTH_ASNC_1"/>
    <property type="match status" value="1"/>
</dbReference>
<dbReference type="Pfam" id="PF13412">
    <property type="entry name" value="HTH_24"/>
    <property type="match status" value="1"/>
</dbReference>
<dbReference type="SUPFAM" id="SSF54909">
    <property type="entry name" value="Dimeric alpha+beta barrel"/>
    <property type="match status" value="1"/>
</dbReference>
<dbReference type="PANTHER" id="PTHR30154:SF17">
    <property type="entry name" value="DNA-BINDING TRANSCRIPTIONAL ACTIVATOR DECR"/>
    <property type="match status" value="1"/>
</dbReference>
<sequence length="170" mass="19364">MRIELDAIDRRILALLQSDAQLSSAEIAERVGLSQAPCWRRIKRMEENGVIRLRATLLDRKKLGLNVLVFAQVKLAAHGRATLPEFEETVRQLPEVLECYTLMGATDYIIKVVARDVETYEHFFREKLSQLPAVRETNSAIALSEIKHTTALPLSLLEEPDWPARTTKTR</sequence>
<dbReference type="RefSeq" id="WP_109157732.1">
    <property type="nucleotide sequence ID" value="NZ_JBHSJA010000067.1"/>
</dbReference>
<dbReference type="GO" id="GO:0005829">
    <property type="term" value="C:cytosol"/>
    <property type="evidence" value="ECO:0007669"/>
    <property type="project" value="TreeGrafter"/>
</dbReference>
<dbReference type="EMBL" id="VTTN01000014">
    <property type="protein sequence ID" value="KAA0592821.1"/>
    <property type="molecule type" value="Genomic_DNA"/>
</dbReference>
<dbReference type="SMART" id="SM00344">
    <property type="entry name" value="HTH_ASNC"/>
    <property type="match status" value="1"/>
</dbReference>
<dbReference type="InterPro" id="IPR011991">
    <property type="entry name" value="ArsR-like_HTH"/>
</dbReference>
<dbReference type="GO" id="GO:0006355">
    <property type="term" value="P:regulation of DNA-templated transcription"/>
    <property type="evidence" value="ECO:0007669"/>
    <property type="project" value="UniProtKB-ARBA"/>
</dbReference>
<dbReference type="PANTHER" id="PTHR30154">
    <property type="entry name" value="LEUCINE-RESPONSIVE REGULATORY PROTEIN"/>
    <property type="match status" value="1"/>
</dbReference>
<dbReference type="InterPro" id="IPR036390">
    <property type="entry name" value="WH_DNA-bd_sf"/>
</dbReference>
<dbReference type="PRINTS" id="PR00033">
    <property type="entry name" value="HTHASNC"/>
</dbReference>
<dbReference type="InterPro" id="IPR036388">
    <property type="entry name" value="WH-like_DNA-bd_sf"/>
</dbReference>
<dbReference type="GO" id="GO:0043200">
    <property type="term" value="P:response to amino acid"/>
    <property type="evidence" value="ECO:0007669"/>
    <property type="project" value="TreeGrafter"/>
</dbReference>
<evidence type="ECO:0000259" key="4">
    <source>
        <dbReference type="PROSITE" id="PS50956"/>
    </source>
</evidence>
<evidence type="ECO:0000313" key="6">
    <source>
        <dbReference type="Proteomes" id="UP000324927"/>
    </source>
</evidence>
<gene>
    <name evidence="5" type="ORF">FZ942_27010</name>
</gene>
<keyword evidence="1" id="KW-0805">Transcription regulation</keyword>
<dbReference type="PROSITE" id="PS50956">
    <property type="entry name" value="HTH_ASNC_2"/>
    <property type="match status" value="1"/>
</dbReference>
<evidence type="ECO:0000256" key="1">
    <source>
        <dbReference type="ARBA" id="ARBA00023015"/>
    </source>
</evidence>
<name>A0A5A9GEL8_AZOLI</name>
<dbReference type="GO" id="GO:0043565">
    <property type="term" value="F:sequence-specific DNA binding"/>
    <property type="evidence" value="ECO:0007669"/>
    <property type="project" value="InterPro"/>
</dbReference>
<dbReference type="InterPro" id="IPR000485">
    <property type="entry name" value="AsnC-type_HTH_dom"/>
</dbReference>
<dbReference type="InterPro" id="IPR011008">
    <property type="entry name" value="Dimeric_a/b-barrel"/>
</dbReference>
<dbReference type="CDD" id="cd00090">
    <property type="entry name" value="HTH_ARSR"/>
    <property type="match status" value="1"/>
</dbReference>
<protein>
    <submittedName>
        <fullName evidence="5">Lrp/AsnC family transcriptional regulator</fullName>
    </submittedName>
</protein>
<dbReference type="OrthoDB" id="9813313at2"/>
<dbReference type="AlphaFoldDB" id="A0A5A9GEL8"/>
<proteinExistence type="predicted"/>
<keyword evidence="2" id="KW-0238">DNA-binding</keyword>
<dbReference type="SUPFAM" id="SSF46785">
    <property type="entry name" value="Winged helix' DNA-binding domain"/>
    <property type="match status" value="1"/>
</dbReference>
<dbReference type="InterPro" id="IPR019888">
    <property type="entry name" value="Tscrpt_reg_AsnC-like"/>
</dbReference>
<evidence type="ECO:0000313" key="5">
    <source>
        <dbReference type="EMBL" id="KAA0592821.1"/>
    </source>
</evidence>
<dbReference type="Gene3D" id="3.30.70.920">
    <property type="match status" value="1"/>
</dbReference>
<organism evidence="5 6">
    <name type="scientific">Azospirillum lipoferum</name>
    <dbReference type="NCBI Taxonomy" id="193"/>
    <lineage>
        <taxon>Bacteria</taxon>
        <taxon>Pseudomonadati</taxon>
        <taxon>Pseudomonadota</taxon>
        <taxon>Alphaproteobacteria</taxon>
        <taxon>Rhodospirillales</taxon>
        <taxon>Azospirillaceae</taxon>
        <taxon>Azospirillum</taxon>
    </lineage>
</organism>
<dbReference type="InterPro" id="IPR019885">
    <property type="entry name" value="Tscrpt_reg_HTH_AsnC-type_CS"/>
</dbReference>
<accession>A0A5A9GEL8</accession>
<dbReference type="Gene3D" id="1.10.10.10">
    <property type="entry name" value="Winged helix-like DNA-binding domain superfamily/Winged helix DNA-binding domain"/>
    <property type="match status" value="1"/>
</dbReference>
<evidence type="ECO:0000256" key="2">
    <source>
        <dbReference type="ARBA" id="ARBA00023125"/>
    </source>
</evidence>
<dbReference type="Pfam" id="PF01037">
    <property type="entry name" value="AsnC_trans_reg"/>
    <property type="match status" value="1"/>
</dbReference>
<dbReference type="Proteomes" id="UP000324927">
    <property type="component" value="Unassembled WGS sequence"/>
</dbReference>
<comment type="caution">
    <text evidence="5">The sequence shown here is derived from an EMBL/GenBank/DDBJ whole genome shotgun (WGS) entry which is preliminary data.</text>
</comment>
<keyword evidence="3" id="KW-0804">Transcription</keyword>
<feature type="domain" description="HTH asnC-type" evidence="4">
    <location>
        <begin position="5"/>
        <end position="66"/>
    </location>
</feature>